<dbReference type="Gene3D" id="1.20.5.4130">
    <property type="match status" value="1"/>
</dbReference>
<name>A0A5J4ZDL8_9ASTE</name>
<evidence type="ECO:0000256" key="1">
    <source>
        <dbReference type="ARBA" id="ARBA00022737"/>
    </source>
</evidence>
<dbReference type="GO" id="GO:0006952">
    <property type="term" value="P:defense response"/>
    <property type="evidence" value="ECO:0007669"/>
    <property type="project" value="UniProtKB-KW"/>
</dbReference>
<keyword evidence="3" id="KW-0611">Plant defense</keyword>
<dbReference type="OrthoDB" id="688937at2759"/>
<sequence>MQGRLRRGGGCSFGCKKVDMMESTSDLLGNRNQHTEKKSFLPVNLVTLASSKVCTSQTTLHCSKDLASEVRVVERKPTSPAPTRTDSYLCIIAKSFSILGETMGVGDAFLSAFFQVALDRLASPNLLKFAQLWKVDLEMKKLSRILRKIKAVLDDAEYKQSKDKAVKEWLDELNDVAYDAEDLIDDFATEATRCKLEAARQAVAESQHYSYKLRDAIDWAFIATSQMNKRRGSASRGDV</sequence>
<evidence type="ECO:0000256" key="3">
    <source>
        <dbReference type="ARBA" id="ARBA00022821"/>
    </source>
</evidence>
<dbReference type="Pfam" id="PF18052">
    <property type="entry name" value="Rx_N"/>
    <property type="match status" value="1"/>
</dbReference>
<dbReference type="AlphaFoldDB" id="A0A5J4ZDL8"/>
<dbReference type="Proteomes" id="UP000325577">
    <property type="component" value="Linkage Group LG9"/>
</dbReference>
<evidence type="ECO:0000313" key="5">
    <source>
        <dbReference type="EMBL" id="KAA8515628.1"/>
    </source>
</evidence>
<dbReference type="InterPro" id="IPR041118">
    <property type="entry name" value="Rx_N"/>
</dbReference>
<organism evidence="5 6">
    <name type="scientific">Nyssa sinensis</name>
    <dbReference type="NCBI Taxonomy" id="561372"/>
    <lineage>
        <taxon>Eukaryota</taxon>
        <taxon>Viridiplantae</taxon>
        <taxon>Streptophyta</taxon>
        <taxon>Embryophyta</taxon>
        <taxon>Tracheophyta</taxon>
        <taxon>Spermatophyta</taxon>
        <taxon>Magnoliopsida</taxon>
        <taxon>eudicotyledons</taxon>
        <taxon>Gunneridae</taxon>
        <taxon>Pentapetalae</taxon>
        <taxon>asterids</taxon>
        <taxon>Cornales</taxon>
        <taxon>Nyssaceae</taxon>
        <taxon>Nyssa</taxon>
    </lineage>
</organism>
<reference evidence="5 6" key="1">
    <citation type="submission" date="2019-09" db="EMBL/GenBank/DDBJ databases">
        <title>A chromosome-level genome assembly of the Chinese tupelo Nyssa sinensis.</title>
        <authorList>
            <person name="Yang X."/>
            <person name="Kang M."/>
            <person name="Yang Y."/>
            <person name="Xiong H."/>
            <person name="Wang M."/>
            <person name="Zhang Z."/>
            <person name="Wang Z."/>
            <person name="Wu H."/>
            <person name="Ma T."/>
            <person name="Liu J."/>
            <person name="Xi Z."/>
        </authorList>
    </citation>
    <scope>NUCLEOTIDE SEQUENCE [LARGE SCALE GENOMIC DNA]</scope>
    <source>
        <strain evidence="5">J267</strain>
        <tissue evidence="5">Leaf</tissue>
    </source>
</reference>
<accession>A0A5J4ZDL8</accession>
<keyword evidence="1" id="KW-0677">Repeat</keyword>
<feature type="domain" description="Disease resistance N-terminal" evidence="4">
    <location>
        <begin position="110"/>
        <end position="200"/>
    </location>
</feature>
<dbReference type="EMBL" id="CM018052">
    <property type="protein sequence ID" value="KAA8515628.1"/>
    <property type="molecule type" value="Genomic_DNA"/>
</dbReference>
<evidence type="ECO:0000313" key="6">
    <source>
        <dbReference type="Proteomes" id="UP000325577"/>
    </source>
</evidence>
<evidence type="ECO:0000259" key="4">
    <source>
        <dbReference type="Pfam" id="PF18052"/>
    </source>
</evidence>
<dbReference type="GO" id="GO:0000166">
    <property type="term" value="F:nucleotide binding"/>
    <property type="evidence" value="ECO:0007669"/>
    <property type="project" value="UniProtKB-KW"/>
</dbReference>
<evidence type="ECO:0000256" key="2">
    <source>
        <dbReference type="ARBA" id="ARBA00022741"/>
    </source>
</evidence>
<keyword evidence="2" id="KW-0547">Nucleotide-binding</keyword>
<keyword evidence="6" id="KW-1185">Reference proteome</keyword>
<gene>
    <name evidence="5" type="ORF">F0562_018761</name>
</gene>
<proteinExistence type="predicted"/>
<protein>
    <recommendedName>
        <fullName evidence="4">Disease resistance N-terminal domain-containing protein</fullName>
    </recommendedName>
</protein>